<dbReference type="RefSeq" id="WP_344078442.1">
    <property type="nucleotide sequence ID" value="NZ_BAAALS010000006.1"/>
</dbReference>
<feature type="transmembrane region" description="Helical" evidence="2">
    <location>
        <begin position="181"/>
        <end position="199"/>
    </location>
</feature>
<feature type="transmembrane region" description="Helical" evidence="2">
    <location>
        <begin position="250"/>
        <end position="270"/>
    </location>
</feature>
<evidence type="ECO:0000256" key="2">
    <source>
        <dbReference type="SAM" id="Phobius"/>
    </source>
</evidence>
<keyword evidence="2" id="KW-1133">Transmembrane helix</keyword>
<evidence type="ECO:0000313" key="4">
    <source>
        <dbReference type="Proteomes" id="UP001500655"/>
    </source>
</evidence>
<feature type="transmembrane region" description="Helical" evidence="2">
    <location>
        <begin position="156"/>
        <end position="174"/>
    </location>
</feature>
<feature type="region of interest" description="Disordered" evidence="1">
    <location>
        <begin position="93"/>
        <end position="114"/>
    </location>
</feature>
<keyword evidence="2" id="KW-0812">Transmembrane</keyword>
<organism evidence="3 4">
    <name type="scientific">Luedemannella helvata</name>
    <dbReference type="NCBI Taxonomy" id="349315"/>
    <lineage>
        <taxon>Bacteria</taxon>
        <taxon>Bacillati</taxon>
        <taxon>Actinomycetota</taxon>
        <taxon>Actinomycetes</taxon>
        <taxon>Micromonosporales</taxon>
        <taxon>Micromonosporaceae</taxon>
        <taxon>Luedemannella</taxon>
    </lineage>
</organism>
<evidence type="ECO:0000313" key="3">
    <source>
        <dbReference type="EMBL" id="GAA1745529.1"/>
    </source>
</evidence>
<accession>A0ABP4W265</accession>
<feature type="transmembrane region" description="Helical" evidence="2">
    <location>
        <begin position="58"/>
        <end position="82"/>
    </location>
</feature>
<reference evidence="4" key="1">
    <citation type="journal article" date="2019" name="Int. J. Syst. Evol. Microbiol.">
        <title>The Global Catalogue of Microorganisms (GCM) 10K type strain sequencing project: providing services to taxonomists for standard genome sequencing and annotation.</title>
        <authorList>
            <consortium name="The Broad Institute Genomics Platform"/>
            <consortium name="The Broad Institute Genome Sequencing Center for Infectious Disease"/>
            <person name="Wu L."/>
            <person name="Ma J."/>
        </authorList>
    </citation>
    <scope>NUCLEOTIDE SEQUENCE [LARGE SCALE GENOMIC DNA]</scope>
    <source>
        <strain evidence="4">JCM 13249</strain>
    </source>
</reference>
<dbReference type="Proteomes" id="UP001500655">
    <property type="component" value="Unassembled WGS sequence"/>
</dbReference>
<evidence type="ECO:0000256" key="1">
    <source>
        <dbReference type="SAM" id="MobiDB-lite"/>
    </source>
</evidence>
<keyword evidence="4" id="KW-1185">Reference proteome</keyword>
<sequence>MTQTGLAPADASPVSRVRAPGGLVLLVLSLLWLAREMWAAHASIARNLDDPAVAISSVALALPGVITASLVAGVAAGLFAALRLAARTEPATDGVADGAVDDPSETPAEPAASPWPGLAARVARRAAVTGGVGLVVGVVAAGVILVAYGATSAVRGLAITTALAALIGGALAAAPVRITRAGVAGVLVVFLTTAVLTIFQEPLKSLFGAADTVRSQSAAAGWFSLTSALVGGLAAGVTAYLCLRRAGLRWPMFLLAGAAPGLLYVVAEIITRLGGAQLLRVASGFSSWDAFAISYLGENRINFALAVGFLGGIIAMVLHGRTLKPAHEDDSEAAAQPPSTS</sequence>
<name>A0ABP4W265_9ACTN</name>
<feature type="transmembrane region" description="Helical" evidence="2">
    <location>
        <begin position="301"/>
        <end position="318"/>
    </location>
</feature>
<gene>
    <name evidence="3" type="ORF">GCM10009681_15550</name>
</gene>
<feature type="transmembrane region" description="Helical" evidence="2">
    <location>
        <begin position="219"/>
        <end position="243"/>
    </location>
</feature>
<feature type="compositionally biased region" description="Low complexity" evidence="1">
    <location>
        <begin position="105"/>
        <end position="114"/>
    </location>
</feature>
<proteinExistence type="predicted"/>
<protein>
    <submittedName>
        <fullName evidence="3">Uncharacterized protein</fullName>
    </submittedName>
</protein>
<comment type="caution">
    <text evidence="3">The sequence shown here is derived from an EMBL/GenBank/DDBJ whole genome shotgun (WGS) entry which is preliminary data.</text>
</comment>
<feature type="transmembrane region" description="Helical" evidence="2">
    <location>
        <begin position="126"/>
        <end position="150"/>
    </location>
</feature>
<dbReference type="EMBL" id="BAAALS010000006">
    <property type="protein sequence ID" value="GAA1745529.1"/>
    <property type="molecule type" value="Genomic_DNA"/>
</dbReference>
<keyword evidence="2" id="KW-0472">Membrane</keyword>